<dbReference type="RefSeq" id="WP_100678077.1">
    <property type="nucleotide sequence ID" value="NZ_JAJUJS010000021.1"/>
</dbReference>
<dbReference type="OrthoDB" id="1148871at2"/>
<reference evidence="2 3" key="1">
    <citation type="submission" date="2017-06" db="EMBL/GenBank/DDBJ databases">
        <title>Description of Avrilella dinanensis gen. nov. sp. nov.</title>
        <authorList>
            <person name="Leyer C."/>
            <person name="Sassi M."/>
            <person name="Minet J."/>
            <person name="Kayal S."/>
            <person name="Cattoir V."/>
        </authorList>
    </citation>
    <scope>NUCLEOTIDE SEQUENCE [LARGE SCALE GENOMIC DNA]</scope>
    <source>
        <strain evidence="2 3">UR159</strain>
    </source>
</reference>
<comment type="caution">
    <text evidence="2">The sequence shown here is derived from an EMBL/GenBank/DDBJ whole genome shotgun (WGS) entry which is preliminary data.</text>
</comment>
<feature type="domain" description="PIN" evidence="1">
    <location>
        <begin position="3"/>
        <end position="117"/>
    </location>
</feature>
<dbReference type="Pfam" id="PF13470">
    <property type="entry name" value="PIN_3"/>
    <property type="match status" value="1"/>
</dbReference>
<evidence type="ECO:0000259" key="1">
    <source>
        <dbReference type="Pfam" id="PF13470"/>
    </source>
</evidence>
<keyword evidence="3" id="KW-1185">Reference proteome</keyword>
<gene>
    <name evidence="2" type="ORF">CDL10_08170</name>
</gene>
<evidence type="ECO:0000313" key="2">
    <source>
        <dbReference type="EMBL" id="PJR04518.1"/>
    </source>
</evidence>
<dbReference type="AlphaFoldDB" id="A0A2M9R6M1"/>
<sequence length="140" mass="16119">MDKVLIDTDVLMDFFFDREPYAEYATELLNSCANKEIQGFTTPVIVSNVYYLLRKTAKHSMIVEKIKQLLTIIEVVKMDKNVVLSALNSEFKDFEDALQNFSAIENGQIKIILTRNLKDFKKSELAIMTPETYLRGKVVD</sequence>
<dbReference type="Proteomes" id="UP000231960">
    <property type="component" value="Unassembled WGS sequence"/>
</dbReference>
<keyword evidence="2" id="KW-0238">DNA-binding</keyword>
<evidence type="ECO:0000313" key="3">
    <source>
        <dbReference type="Proteomes" id="UP000231960"/>
    </source>
</evidence>
<dbReference type="InterPro" id="IPR002716">
    <property type="entry name" value="PIN_dom"/>
</dbReference>
<dbReference type="EMBL" id="NIPO01000001">
    <property type="protein sequence ID" value="PJR04518.1"/>
    <property type="molecule type" value="Genomic_DNA"/>
</dbReference>
<accession>A0A2M9R6M1</accession>
<proteinExistence type="predicted"/>
<organism evidence="2 3">
    <name type="scientific">Avrilella dinanensis</name>
    <dbReference type="NCBI Taxonomy" id="2008672"/>
    <lineage>
        <taxon>Bacteria</taxon>
        <taxon>Pseudomonadati</taxon>
        <taxon>Bacteroidota</taxon>
        <taxon>Flavobacteriia</taxon>
        <taxon>Flavobacteriales</taxon>
        <taxon>Flavobacteriaceae</taxon>
        <taxon>Avrilella</taxon>
    </lineage>
</organism>
<protein>
    <submittedName>
        <fullName evidence="2">DNA-binding protein</fullName>
    </submittedName>
</protein>
<dbReference type="InterPro" id="IPR029060">
    <property type="entry name" value="PIN-like_dom_sf"/>
</dbReference>
<name>A0A2M9R6M1_9FLAO</name>
<dbReference type="Gene3D" id="3.40.50.1010">
    <property type="entry name" value="5'-nuclease"/>
    <property type="match status" value="1"/>
</dbReference>
<dbReference type="GO" id="GO:0003677">
    <property type="term" value="F:DNA binding"/>
    <property type="evidence" value="ECO:0007669"/>
    <property type="project" value="UniProtKB-KW"/>
</dbReference>
<dbReference type="SUPFAM" id="SSF88723">
    <property type="entry name" value="PIN domain-like"/>
    <property type="match status" value="1"/>
</dbReference>